<name>A0AAP0BPG5_9ASPA</name>
<comment type="caution">
    <text evidence="1">The sequence shown here is derived from an EMBL/GenBank/DDBJ whole genome shotgun (WGS) entry which is preliminary data.</text>
</comment>
<sequence>MVAQHQIEGAATGALGKVPANPIVRGSARLTVRRRAGVTAGECKGVPGITQARAGASKRSSGLMRLRSSLTEDGIDLWRRKYGLSVDLEFTPVGVYRLMGLIFFFREHGGRLTLDLFRDWCDVRTDGGERVEA</sequence>
<evidence type="ECO:0000313" key="1">
    <source>
        <dbReference type="EMBL" id="KAK8946614.1"/>
    </source>
</evidence>
<keyword evidence="2" id="KW-1185">Reference proteome</keyword>
<accession>A0AAP0BPG5</accession>
<dbReference type="Proteomes" id="UP001418222">
    <property type="component" value="Unassembled WGS sequence"/>
</dbReference>
<organism evidence="1 2">
    <name type="scientific">Platanthera zijinensis</name>
    <dbReference type="NCBI Taxonomy" id="2320716"/>
    <lineage>
        <taxon>Eukaryota</taxon>
        <taxon>Viridiplantae</taxon>
        <taxon>Streptophyta</taxon>
        <taxon>Embryophyta</taxon>
        <taxon>Tracheophyta</taxon>
        <taxon>Spermatophyta</taxon>
        <taxon>Magnoliopsida</taxon>
        <taxon>Liliopsida</taxon>
        <taxon>Asparagales</taxon>
        <taxon>Orchidaceae</taxon>
        <taxon>Orchidoideae</taxon>
        <taxon>Orchideae</taxon>
        <taxon>Orchidinae</taxon>
        <taxon>Platanthera</taxon>
    </lineage>
</organism>
<dbReference type="AlphaFoldDB" id="A0AAP0BPG5"/>
<evidence type="ECO:0000313" key="2">
    <source>
        <dbReference type="Proteomes" id="UP001418222"/>
    </source>
</evidence>
<dbReference type="EMBL" id="JBBWWQ010000005">
    <property type="protein sequence ID" value="KAK8946614.1"/>
    <property type="molecule type" value="Genomic_DNA"/>
</dbReference>
<protein>
    <submittedName>
        <fullName evidence="1">Uncharacterized protein</fullName>
    </submittedName>
</protein>
<proteinExistence type="predicted"/>
<reference evidence="1 2" key="1">
    <citation type="journal article" date="2022" name="Nat. Plants">
        <title>Genomes of leafy and leafless Platanthera orchids illuminate the evolution of mycoheterotrophy.</title>
        <authorList>
            <person name="Li M.H."/>
            <person name="Liu K.W."/>
            <person name="Li Z."/>
            <person name="Lu H.C."/>
            <person name="Ye Q.L."/>
            <person name="Zhang D."/>
            <person name="Wang J.Y."/>
            <person name="Li Y.F."/>
            <person name="Zhong Z.M."/>
            <person name="Liu X."/>
            <person name="Yu X."/>
            <person name="Liu D.K."/>
            <person name="Tu X.D."/>
            <person name="Liu B."/>
            <person name="Hao Y."/>
            <person name="Liao X.Y."/>
            <person name="Jiang Y.T."/>
            <person name="Sun W.H."/>
            <person name="Chen J."/>
            <person name="Chen Y.Q."/>
            <person name="Ai Y."/>
            <person name="Zhai J.W."/>
            <person name="Wu S.S."/>
            <person name="Zhou Z."/>
            <person name="Hsiao Y.Y."/>
            <person name="Wu W.L."/>
            <person name="Chen Y.Y."/>
            <person name="Lin Y.F."/>
            <person name="Hsu J.L."/>
            <person name="Li C.Y."/>
            <person name="Wang Z.W."/>
            <person name="Zhao X."/>
            <person name="Zhong W.Y."/>
            <person name="Ma X.K."/>
            <person name="Ma L."/>
            <person name="Huang J."/>
            <person name="Chen G.Z."/>
            <person name="Huang M.Z."/>
            <person name="Huang L."/>
            <person name="Peng D.H."/>
            <person name="Luo Y.B."/>
            <person name="Zou S.Q."/>
            <person name="Chen S.P."/>
            <person name="Lan S."/>
            <person name="Tsai W.C."/>
            <person name="Van de Peer Y."/>
            <person name="Liu Z.J."/>
        </authorList>
    </citation>
    <scope>NUCLEOTIDE SEQUENCE [LARGE SCALE GENOMIC DNA]</scope>
    <source>
        <strain evidence="1">Lor287</strain>
    </source>
</reference>
<gene>
    <name evidence="1" type="ORF">KSP39_PZI006883</name>
</gene>